<evidence type="ECO:0000313" key="3">
    <source>
        <dbReference type="Proteomes" id="UP001206925"/>
    </source>
</evidence>
<evidence type="ECO:0000313" key="2">
    <source>
        <dbReference type="EMBL" id="KAI7753526.1"/>
    </source>
</evidence>
<dbReference type="AlphaFoldDB" id="A0AAD5D3G0"/>
<feature type="compositionally biased region" description="Basic and acidic residues" evidence="1">
    <location>
        <begin position="181"/>
        <end position="190"/>
    </location>
</feature>
<accession>A0AAD5D3G0</accession>
<reference evidence="2" key="1">
    <citation type="submission" date="2022-06" db="EMBL/GenBank/DDBJ databases">
        <title>Uncovering the hologenomic basis of an extraordinary plant invasion.</title>
        <authorList>
            <person name="Bieker V.C."/>
            <person name="Martin M.D."/>
            <person name="Gilbert T."/>
            <person name="Hodgins K."/>
            <person name="Battlay P."/>
            <person name="Petersen B."/>
            <person name="Wilson J."/>
        </authorList>
    </citation>
    <scope>NUCLEOTIDE SEQUENCE</scope>
    <source>
        <strain evidence="2">AA19_3_7</strain>
        <tissue evidence="2">Leaf</tissue>
    </source>
</reference>
<dbReference type="Proteomes" id="UP001206925">
    <property type="component" value="Unassembled WGS sequence"/>
</dbReference>
<organism evidence="2 3">
    <name type="scientific">Ambrosia artemisiifolia</name>
    <name type="common">Common ragweed</name>
    <dbReference type="NCBI Taxonomy" id="4212"/>
    <lineage>
        <taxon>Eukaryota</taxon>
        <taxon>Viridiplantae</taxon>
        <taxon>Streptophyta</taxon>
        <taxon>Embryophyta</taxon>
        <taxon>Tracheophyta</taxon>
        <taxon>Spermatophyta</taxon>
        <taxon>Magnoliopsida</taxon>
        <taxon>eudicotyledons</taxon>
        <taxon>Gunneridae</taxon>
        <taxon>Pentapetalae</taxon>
        <taxon>asterids</taxon>
        <taxon>campanulids</taxon>
        <taxon>Asterales</taxon>
        <taxon>Asteraceae</taxon>
        <taxon>Asteroideae</taxon>
        <taxon>Heliantheae alliance</taxon>
        <taxon>Heliantheae</taxon>
        <taxon>Ambrosia</taxon>
    </lineage>
</organism>
<feature type="region of interest" description="Disordered" evidence="1">
    <location>
        <begin position="181"/>
        <end position="201"/>
    </location>
</feature>
<protein>
    <submittedName>
        <fullName evidence="2">Uncharacterized protein</fullName>
    </submittedName>
</protein>
<proteinExistence type="predicted"/>
<dbReference type="PANTHER" id="PTHR33167:SF67">
    <property type="match status" value="1"/>
</dbReference>
<comment type="caution">
    <text evidence="2">The sequence shown here is derived from an EMBL/GenBank/DDBJ whole genome shotgun (WGS) entry which is preliminary data.</text>
</comment>
<keyword evidence="3" id="KW-1185">Reference proteome</keyword>
<dbReference type="PANTHER" id="PTHR33167">
    <property type="entry name" value="TRANSCRIPTION FACTOR, PUTATIVE (DUF863)-RELATED"/>
    <property type="match status" value="1"/>
</dbReference>
<sequence>MGTEVHYKNSFTGYYSMRNANEDSNNSSWHLFNSLTNGHYYDGFTPRTVSDAYLGQDKDELKQKMLQHEAIFRNQVSELHRLYKRQRDMMEEVKRKEFHKHHISIDTSSSSSLMPPQKPYVDANRFPLGNSASIFGAEITHEYIEPEEAEHIADNQISEILSYPAKENGFATKNGVKSFLDDEGKKDGDRNTASNGLADLNEPVDGQDVDFLAPAAKPTRFSNLPFEVEEIGFLLVHVNQVSAFTLLPH</sequence>
<dbReference type="EMBL" id="JAMZMK010005404">
    <property type="protein sequence ID" value="KAI7753526.1"/>
    <property type="molecule type" value="Genomic_DNA"/>
</dbReference>
<evidence type="ECO:0000256" key="1">
    <source>
        <dbReference type="SAM" id="MobiDB-lite"/>
    </source>
</evidence>
<name>A0AAD5D3G0_AMBAR</name>
<gene>
    <name evidence="2" type="ORF">M8C21_032269</name>
</gene>